<dbReference type="Gene3D" id="3.40.1350.10">
    <property type="match status" value="1"/>
</dbReference>
<dbReference type="InterPro" id="IPR011856">
    <property type="entry name" value="tRNA_endonuc-like_dom_sf"/>
</dbReference>
<organism evidence="2 3">
    <name type="scientific">Holospora obtusa F1</name>
    <dbReference type="NCBI Taxonomy" id="1399147"/>
    <lineage>
        <taxon>Bacteria</taxon>
        <taxon>Pseudomonadati</taxon>
        <taxon>Pseudomonadota</taxon>
        <taxon>Alphaproteobacteria</taxon>
        <taxon>Holosporales</taxon>
        <taxon>Holosporaceae</taxon>
        <taxon>Holospora</taxon>
    </lineage>
</organism>
<dbReference type="GO" id="GO:0003676">
    <property type="term" value="F:nucleic acid binding"/>
    <property type="evidence" value="ECO:0007669"/>
    <property type="project" value="InterPro"/>
</dbReference>
<dbReference type="EMBL" id="AWTR02000079">
    <property type="protein sequence ID" value="ETZ06879.1"/>
    <property type="molecule type" value="Genomic_DNA"/>
</dbReference>
<dbReference type="InterPro" id="IPR011335">
    <property type="entry name" value="Restrct_endonuc-II-like"/>
</dbReference>
<dbReference type="InterPro" id="IPR003509">
    <property type="entry name" value="UPF0102_YraN-like"/>
</dbReference>
<protein>
    <submittedName>
        <fullName evidence="2">Uncharacterized protein</fullName>
    </submittedName>
</protein>
<dbReference type="SUPFAM" id="SSF52980">
    <property type="entry name" value="Restriction endonuclease-like"/>
    <property type="match status" value="1"/>
</dbReference>
<dbReference type="Pfam" id="PF02021">
    <property type="entry name" value="UPF0102"/>
    <property type="match status" value="1"/>
</dbReference>
<accession>W6TE32</accession>
<proteinExistence type="inferred from homology"/>
<sequence>MECVQRVLFGKKQSFLNLKSAFGTTSYQKGVKAEELVLDYFLSQGYTCKYRRLRTPFGELDLVCSKSNILLFIEVKYRKILTDACWALHFRQKKRNFYASQWVINQIDSGYDTCLMCAAMVSDVCMELYFNTYLEGYDTP</sequence>
<name>W6TE32_HOLOB</name>
<dbReference type="PANTHER" id="PTHR34039">
    <property type="entry name" value="UPF0102 PROTEIN YRAN"/>
    <property type="match status" value="1"/>
</dbReference>
<dbReference type="STRING" id="1399147.P618_200950"/>
<dbReference type="eggNOG" id="COG0792">
    <property type="taxonomic scope" value="Bacteria"/>
</dbReference>
<dbReference type="RefSeq" id="WP_021827214.1">
    <property type="nucleotide sequence ID" value="NZ_AWTR02000079.1"/>
</dbReference>
<keyword evidence="3" id="KW-1185">Reference proteome</keyword>
<comment type="similarity">
    <text evidence="1">Belongs to the UPF0102 family.</text>
</comment>
<dbReference type="PANTHER" id="PTHR34039:SF1">
    <property type="entry name" value="UPF0102 PROTEIN YRAN"/>
    <property type="match status" value="1"/>
</dbReference>
<evidence type="ECO:0000256" key="1">
    <source>
        <dbReference type="ARBA" id="ARBA00006738"/>
    </source>
</evidence>
<dbReference type="AlphaFoldDB" id="W6TE32"/>
<gene>
    <name evidence="2" type="ORF">P618_200950</name>
</gene>
<dbReference type="Proteomes" id="UP000019112">
    <property type="component" value="Unassembled WGS sequence"/>
</dbReference>
<evidence type="ECO:0000313" key="3">
    <source>
        <dbReference type="Proteomes" id="UP000019112"/>
    </source>
</evidence>
<evidence type="ECO:0000313" key="2">
    <source>
        <dbReference type="EMBL" id="ETZ06879.1"/>
    </source>
</evidence>
<reference evidence="2 3" key="1">
    <citation type="journal article" date="2014" name="FEMS Microbiol. Lett.">
        <title>Draft genome sequences of three Holospora species (Holospora obtusa, Holospora undulata, and Holospora elegans), endonuclear symbiotic bacteria of the ciliate Paramecium caudatum.</title>
        <authorList>
            <person name="Dohra H."/>
            <person name="Tanaka K."/>
            <person name="Suzuki T."/>
            <person name="Fujishima M."/>
            <person name="Suzuki H."/>
        </authorList>
    </citation>
    <scope>NUCLEOTIDE SEQUENCE [LARGE SCALE GENOMIC DNA]</scope>
    <source>
        <strain evidence="2 3">F1</strain>
    </source>
</reference>
<comment type="caution">
    <text evidence="2">The sequence shown here is derived from an EMBL/GenBank/DDBJ whole genome shotgun (WGS) entry which is preliminary data.</text>
</comment>